<dbReference type="Proteomes" id="UP001480595">
    <property type="component" value="Unassembled WGS sequence"/>
</dbReference>
<sequence length="439" mass="48206">MSTATEATNHADADVIADATSSQIDSFEVSGPVVVAHKDESSQECQYIEADPANKQVLLEAHYLDQSAFFKLRIPVCLKRLDKTFLYFHLPSHHISSFDWATDSVNDDAADLRLIQGKLNSGGVTRLDFRLHTPGHLIVPGQDLEPRKPATARVIDSLTSLATALSFSLYVPHTVFSKVRLQLLGNAICSPLSTQPQAPANLEDLRSLYNGKGGKRWVPIDDGTASTASDSAASTVAVDTPPGYGPPPPQYDEIEPGSPKQKRRGKRPRHRVSSGSSDGSPSARPSKRAAWGAEATTAFPDEKGDLSRSSRETVFAQMEVLVRAQHEYIQQQQTHILQQQEHIKQQDGEMKRLVATTTELEHQVAVMQERLDEAGSTVENLDAGLLELGEELDEVRCSIPDSDEIVQDLGSQIEHEVGEQLERRLRHVFNRIGNAITDG</sequence>
<feature type="compositionally biased region" description="Basic and acidic residues" evidence="1">
    <location>
        <begin position="300"/>
        <end position="310"/>
    </location>
</feature>
<feature type="region of interest" description="Disordered" evidence="1">
    <location>
        <begin position="220"/>
        <end position="310"/>
    </location>
</feature>
<proteinExistence type="predicted"/>
<gene>
    <name evidence="2" type="ORF">PG994_013735</name>
</gene>
<feature type="compositionally biased region" description="Low complexity" evidence="1">
    <location>
        <begin position="273"/>
        <end position="284"/>
    </location>
</feature>
<keyword evidence="3" id="KW-1185">Reference proteome</keyword>
<feature type="compositionally biased region" description="Basic residues" evidence="1">
    <location>
        <begin position="260"/>
        <end position="272"/>
    </location>
</feature>
<reference evidence="2 3" key="1">
    <citation type="submission" date="2023-01" db="EMBL/GenBank/DDBJ databases">
        <title>Analysis of 21 Apiospora genomes using comparative genomics revels a genus with tremendous synthesis potential of carbohydrate active enzymes and secondary metabolites.</title>
        <authorList>
            <person name="Sorensen T."/>
        </authorList>
    </citation>
    <scope>NUCLEOTIDE SEQUENCE [LARGE SCALE GENOMIC DNA]</scope>
    <source>
        <strain evidence="2 3">CBS 135458</strain>
    </source>
</reference>
<feature type="compositionally biased region" description="Low complexity" evidence="1">
    <location>
        <begin position="221"/>
        <end position="242"/>
    </location>
</feature>
<dbReference type="GeneID" id="92098207"/>
<evidence type="ECO:0000313" key="3">
    <source>
        <dbReference type="Proteomes" id="UP001480595"/>
    </source>
</evidence>
<organism evidence="2 3">
    <name type="scientific">Apiospora phragmitis</name>
    <dbReference type="NCBI Taxonomy" id="2905665"/>
    <lineage>
        <taxon>Eukaryota</taxon>
        <taxon>Fungi</taxon>
        <taxon>Dikarya</taxon>
        <taxon>Ascomycota</taxon>
        <taxon>Pezizomycotina</taxon>
        <taxon>Sordariomycetes</taxon>
        <taxon>Xylariomycetidae</taxon>
        <taxon>Amphisphaeriales</taxon>
        <taxon>Apiosporaceae</taxon>
        <taxon>Apiospora</taxon>
    </lineage>
</organism>
<dbReference type="RefSeq" id="XP_066710105.1">
    <property type="nucleotide sequence ID" value="XM_066865144.1"/>
</dbReference>
<name>A0ABR1TA33_9PEZI</name>
<dbReference type="EMBL" id="JAQQWL010000013">
    <property type="protein sequence ID" value="KAK8043252.1"/>
    <property type="molecule type" value="Genomic_DNA"/>
</dbReference>
<evidence type="ECO:0000313" key="2">
    <source>
        <dbReference type="EMBL" id="KAK8043252.1"/>
    </source>
</evidence>
<comment type="caution">
    <text evidence="2">The sequence shown here is derived from an EMBL/GenBank/DDBJ whole genome shotgun (WGS) entry which is preliminary data.</text>
</comment>
<accession>A0ABR1TA33</accession>
<protein>
    <submittedName>
        <fullName evidence="2">Uncharacterized protein</fullName>
    </submittedName>
</protein>
<evidence type="ECO:0000256" key="1">
    <source>
        <dbReference type="SAM" id="MobiDB-lite"/>
    </source>
</evidence>